<organism evidence="1 2">
    <name type="scientific">Araneus ventricosus</name>
    <name type="common">Orbweaver spider</name>
    <name type="synonym">Epeira ventricosa</name>
    <dbReference type="NCBI Taxonomy" id="182803"/>
    <lineage>
        <taxon>Eukaryota</taxon>
        <taxon>Metazoa</taxon>
        <taxon>Ecdysozoa</taxon>
        <taxon>Arthropoda</taxon>
        <taxon>Chelicerata</taxon>
        <taxon>Arachnida</taxon>
        <taxon>Araneae</taxon>
        <taxon>Araneomorphae</taxon>
        <taxon>Entelegynae</taxon>
        <taxon>Araneoidea</taxon>
        <taxon>Araneidae</taxon>
        <taxon>Araneus</taxon>
    </lineage>
</organism>
<dbReference type="Proteomes" id="UP000499080">
    <property type="component" value="Unassembled WGS sequence"/>
</dbReference>
<reference evidence="1 2" key="1">
    <citation type="journal article" date="2019" name="Sci. Rep.">
        <title>Orb-weaving spider Araneus ventricosus genome elucidates the spidroin gene catalogue.</title>
        <authorList>
            <person name="Kono N."/>
            <person name="Nakamura H."/>
            <person name="Ohtoshi R."/>
            <person name="Moran D.A.P."/>
            <person name="Shinohara A."/>
            <person name="Yoshida Y."/>
            <person name="Fujiwara M."/>
            <person name="Mori M."/>
            <person name="Tomita M."/>
            <person name="Arakawa K."/>
        </authorList>
    </citation>
    <scope>NUCLEOTIDE SEQUENCE [LARGE SCALE GENOMIC DNA]</scope>
</reference>
<comment type="caution">
    <text evidence="1">The sequence shown here is derived from an EMBL/GenBank/DDBJ whole genome shotgun (WGS) entry which is preliminary data.</text>
</comment>
<evidence type="ECO:0000313" key="2">
    <source>
        <dbReference type="Proteomes" id="UP000499080"/>
    </source>
</evidence>
<proteinExistence type="predicted"/>
<dbReference type="AlphaFoldDB" id="A0A4Y2KVH5"/>
<evidence type="ECO:0000313" key="1">
    <source>
        <dbReference type="EMBL" id="GBN05513.1"/>
    </source>
</evidence>
<name>A0A4Y2KVH5_ARAVE</name>
<sequence length="82" mass="9748">MSASEQPLPRINLPSRRLKKKWSCKRSRETSKQSQCNVLRRTKMSRFSWELQALRLAVVSRATLPVPAMRRDLRFRHDIEIL</sequence>
<gene>
    <name evidence="1" type="ORF">AVEN_37002_1</name>
</gene>
<accession>A0A4Y2KVH5</accession>
<dbReference type="EMBL" id="BGPR01004975">
    <property type="protein sequence ID" value="GBN05513.1"/>
    <property type="molecule type" value="Genomic_DNA"/>
</dbReference>
<keyword evidence="2" id="KW-1185">Reference proteome</keyword>
<protein>
    <submittedName>
        <fullName evidence="1">Uncharacterized protein</fullName>
    </submittedName>
</protein>